<evidence type="ECO:0000313" key="2">
    <source>
        <dbReference type="EMBL" id="SPO06846.1"/>
    </source>
</evidence>
<accession>A0AAE8N5X0</accession>
<reference evidence="2" key="1">
    <citation type="submission" date="2018-03" db="EMBL/GenBank/DDBJ databases">
        <authorList>
            <person name="Guldener U."/>
        </authorList>
    </citation>
    <scope>NUCLEOTIDE SEQUENCE</scope>
</reference>
<protein>
    <recommendedName>
        <fullName evidence="1">Heterokaryon incompatibility domain-containing protein</fullName>
    </recommendedName>
</protein>
<dbReference type="AlphaFoldDB" id="A0AAE8N5X0"/>
<dbReference type="PANTHER" id="PTHR10622">
    <property type="entry name" value="HET DOMAIN-CONTAINING PROTEIN"/>
    <property type="match status" value="1"/>
</dbReference>
<dbReference type="Pfam" id="PF06985">
    <property type="entry name" value="HET"/>
    <property type="match status" value="1"/>
</dbReference>
<keyword evidence="3" id="KW-1185">Reference proteome</keyword>
<dbReference type="Proteomes" id="UP001187682">
    <property type="component" value="Unassembled WGS sequence"/>
</dbReference>
<dbReference type="EMBL" id="ONZQ02000017">
    <property type="protein sequence ID" value="SPO06846.1"/>
    <property type="molecule type" value="Genomic_DNA"/>
</dbReference>
<gene>
    <name evidence="2" type="ORF">DNG_09540</name>
</gene>
<sequence>MRLLNTSTYALEEFLDVVPPYAVLSHTWDIEEVTFQHIRAGVAEASTLKGFAKVEGFCQQAALAGYEWAWIDTCCVDRSSTAEISEALNSMYGWYQRSAVCIVYLADVPRFRLTDSRWFECGWTLQELIAPKYVEFYTSDWLELGTKSSLEDILSSATGISLDVLRGRSPTECTVAERLSWASGRRTARPEDEAYCLLGLFDIKMPILYGEGARAFERLQNEILRQTEDFTLLAWSPAVNQRDSPTYTGVLAPNPTVFKRPDLTTHLPSTTFGFDDADSMLFADMGTLGWGDLQPHRWDSKSSSFPVHQFLFDPPMITSRGISVTLPIDTDESDHPEGAQNPPKTGEREVLAWIYTNVAASRGGTSPSAPSRGSWGTRRSSVDGSMMVCVWLTVSLAGTYPGAPVRAFRTPGKGPVCVSTMFMSRFKPSQVYLQAGQGPSKAESPGPQVQPAGGSWERALSISFNECPGPRQLKIASHYPPTAIVERPVAGKQDPKTGVLAPSKNGSLWGFHAGQFEVVVSGGRIMNFSGALRVSLTNPSTPDTESSHLVALFGHSPSAQLHCHLEALDQADLDASERDFWTRFLWRRKRRSIHVASGRPSDRSSLVLPCGVAVTAAMKQRLVGRVGGVVIPTLILTTIGDGARVLASIDRLLSNN</sequence>
<name>A0AAE8N5X0_9PEZI</name>
<dbReference type="InterPro" id="IPR010730">
    <property type="entry name" value="HET"/>
</dbReference>
<evidence type="ECO:0000313" key="3">
    <source>
        <dbReference type="Proteomes" id="UP001187682"/>
    </source>
</evidence>
<comment type="caution">
    <text evidence="2">The sequence shown here is derived from an EMBL/GenBank/DDBJ whole genome shotgun (WGS) entry which is preliminary data.</text>
</comment>
<dbReference type="PANTHER" id="PTHR10622:SF10">
    <property type="entry name" value="HET DOMAIN-CONTAINING PROTEIN"/>
    <property type="match status" value="1"/>
</dbReference>
<evidence type="ECO:0000259" key="1">
    <source>
        <dbReference type="Pfam" id="PF06985"/>
    </source>
</evidence>
<organism evidence="2 3">
    <name type="scientific">Cephalotrichum gorgonifer</name>
    <dbReference type="NCBI Taxonomy" id="2041049"/>
    <lineage>
        <taxon>Eukaryota</taxon>
        <taxon>Fungi</taxon>
        <taxon>Dikarya</taxon>
        <taxon>Ascomycota</taxon>
        <taxon>Pezizomycotina</taxon>
        <taxon>Sordariomycetes</taxon>
        <taxon>Hypocreomycetidae</taxon>
        <taxon>Microascales</taxon>
        <taxon>Microascaceae</taxon>
        <taxon>Cephalotrichum</taxon>
    </lineage>
</organism>
<feature type="domain" description="Heterokaryon incompatibility" evidence="1">
    <location>
        <begin position="21"/>
        <end position="107"/>
    </location>
</feature>
<proteinExistence type="predicted"/>